<sequence>MKQLKKIKVQDLRLGMFLHEFDGAWLQHPFWKTKFLLSDPADLRAAHDSGVQECWIDLDRGAAEAPASAPEPEAAAAPRVVLPAARPVPPVSASFDEEMHRAATLCRKARDATVSMFNEARLGNAIDAEQCVPLVTEIAESILRNPGALISLARLKSSDDYTYMHSVAVCALMVSLGRALGFDEEGCREAGLAGLLHDIGKASIPLAILNKPGKLTDAEFEAVKSHPLRGHELLVRGAAANATALDVCLHHHEKIDGSGYPHRLQGEDISLVARMGAVCDVYDAITSNRPYKSGWDPAESVARMISWKGHFDQRILSAFIKTLGIYPTGALVRMKTGRLAMVIEQNPASLTKPVVKVFFSTKSDTYIPVQRIDLSQAHERDSIAGREPREKWNFAKIDELWAGEFA</sequence>
<evidence type="ECO:0000259" key="1">
    <source>
        <dbReference type="PROSITE" id="PS51832"/>
    </source>
</evidence>
<dbReference type="PANTHER" id="PTHR43155:SF2">
    <property type="entry name" value="CYCLIC DI-GMP PHOSPHODIESTERASE PA4108"/>
    <property type="match status" value="1"/>
</dbReference>
<dbReference type="PANTHER" id="PTHR43155">
    <property type="entry name" value="CYCLIC DI-GMP PHOSPHODIESTERASE PA4108-RELATED"/>
    <property type="match status" value="1"/>
</dbReference>
<dbReference type="Pfam" id="PF11871">
    <property type="entry name" value="DUF3391"/>
    <property type="match status" value="1"/>
</dbReference>
<accession>A0ABT5K1N5</accession>
<proteinExistence type="predicted"/>
<organism evidence="2 3">
    <name type="scientific">Janthinobacterium fluminis</name>
    <dbReference type="NCBI Taxonomy" id="2987524"/>
    <lineage>
        <taxon>Bacteria</taxon>
        <taxon>Pseudomonadati</taxon>
        <taxon>Pseudomonadota</taxon>
        <taxon>Betaproteobacteria</taxon>
        <taxon>Burkholderiales</taxon>
        <taxon>Oxalobacteraceae</taxon>
        <taxon>Janthinobacterium</taxon>
    </lineage>
</organism>
<name>A0ABT5K1N5_9BURK</name>
<comment type="caution">
    <text evidence="2">The sequence shown here is derived from an EMBL/GenBank/DDBJ whole genome shotgun (WGS) entry which is preliminary data.</text>
</comment>
<keyword evidence="3" id="KW-1185">Reference proteome</keyword>
<protein>
    <submittedName>
        <fullName evidence="2">HD-GYP domain-containing protein</fullName>
    </submittedName>
</protein>
<feature type="domain" description="HD-GYP" evidence="1">
    <location>
        <begin position="138"/>
        <end position="335"/>
    </location>
</feature>
<dbReference type="RefSeq" id="WP_273671025.1">
    <property type="nucleotide sequence ID" value="NZ_JAQQXR010000004.1"/>
</dbReference>
<dbReference type="InterPro" id="IPR021812">
    <property type="entry name" value="DUF3391"/>
</dbReference>
<reference evidence="2 3" key="1">
    <citation type="submission" date="2022-10" db="EMBL/GenBank/DDBJ databases">
        <title>Janthinobacterium sp. hw3 Genome sequencing.</title>
        <authorList>
            <person name="Park S."/>
        </authorList>
    </citation>
    <scope>NUCLEOTIDE SEQUENCE [LARGE SCALE GENOMIC DNA]</scope>
    <source>
        <strain evidence="3">hw3</strain>
    </source>
</reference>
<dbReference type="Proteomes" id="UP001221208">
    <property type="component" value="Unassembled WGS sequence"/>
</dbReference>
<dbReference type="EMBL" id="JAQQXR010000004">
    <property type="protein sequence ID" value="MDC8758350.1"/>
    <property type="molecule type" value="Genomic_DNA"/>
</dbReference>
<dbReference type="PROSITE" id="PS51832">
    <property type="entry name" value="HD_GYP"/>
    <property type="match status" value="1"/>
</dbReference>
<dbReference type="CDD" id="cd00077">
    <property type="entry name" value="HDc"/>
    <property type="match status" value="1"/>
</dbReference>
<dbReference type="SMART" id="SM00471">
    <property type="entry name" value="HDc"/>
    <property type="match status" value="1"/>
</dbReference>
<gene>
    <name evidence="2" type="ORF">OIK44_12215</name>
</gene>
<evidence type="ECO:0000313" key="3">
    <source>
        <dbReference type="Proteomes" id="UP001221208"/>
    </source>
</evidence>
<evidence type="ECO:0000313" key="2">
    <source>
        <dbReference type="EMBL" id="MDC8758350.1"/>
    </source>
</evidence>
<dbReference type="Pfam" id="PF13487">
    <property type="entry name" value="HD_5"/>
    <property type="match status" value="1"/>
</dbReference>
<dbReference type="InterPro" id="IPR003607">
    <property type="entry name" value="HD/PDEase_dom"/>
</dbReference>
<dbReference type="SUPFAM" id="SSF109604">
    <property type="entry name" value="HD-domain/PDEase-like"/>
    <property type="match status" value="1"/>
</dbReference>
<dbReference type="Gene3D" id="1.10.3210.10">
    <property type="entry name" value="Hypothetical protein af1432"/>
    <property type="match status" value="1"/>
</dbReference>
<dbReference type="InterPro" id="IPR037522">
    <property type="entry name" value="HD_GYP_dom"/>
</dbReference>